<sequence>MIRASSGSATRRCASGRAAAKMPSRYTAILVGRCFGALLIRSVSSGERRGGSPVSTSYTTAPSAYTSQRVSGGVPACAASIWSGGM</sequence>
<accession>A0A6M5YZN1</accession>
<proteinExistence type="predicted"/>
<dbReference type="KEGG" id="ftj:FTUN_7199"/>
<reference evidence="2" key="1">
    <citation type="submission" date="2020-05" db="EMBL/GenBank/DDBJ databases">
        <title>Frigoriglobus tundricola gen. nov., sp. nov., a psychrotolerant cellulolytic planctomycete of the family Gemmataceae with two divergent copies of 16S rRNA gene.</title>
        <authorList>
            <person name="Kulichevskaya I.S."/>
            <person name="Ivanova A.A."/>
            <person name="Naumoff D.G."/>
            <person name="Beletsky A.V."/>
            <person name="Rijpstra W.I.C."/>
            <person name="Sinninghe Damste J.S."/>
            <person name="Mardanov A.V."/>
            <person name="Ravin N.V."/>
            <person name="Dedysh S.N."/>
        </authorList>
    </citation>
    <scope>NUCLEOTIDE SEQUENCE [LARGE SCALE GENOMIC DNA]</scope>
    <source>
        <strain evidence="2">PL17</strain>
    </source>
</reference>
<dbReference type="Proteomes" id="UP000503447">
    <property type="component" value="Chromosome"/>
</dbReference>
<organism evidence="1 2">
    <name type="scientific">Frigoriglobus tundricola</name>
    <dbReference type="NCBI Taxonomy" id="2774151"/>
    <lineage>
        <taxon>Bacteria</taxon>
        <taxon>Pseudomonadati</taxon>
        <taxon>Planctomycetota</taxon>
        <taxon>Planctomycetia</taxon>
        <taxon>Gemmatales</taxon>
        <taxon>Gemmataceae</taxon>
        <taxon>Frigoriglobus</taxon>
    </lineage>
</organism>
<evidence type="ECO:0000313" key="1">
    <source>
        <dbReference type="EMBL" id="QJW99587.1"/>
    </source>
</evidence>
<evidence type="ECO:0000313" key="2">
    <source>
        <dbReference type="Proteomes" id="UP000503447"/>
    </source>
</evidence>
<name>A0A6M5YZN1_9BACT</name>
<dbReference type="EMBL" id="CP053452">
    <property type="protein sequence ID" value="QJW99587.1"/>
    <property type="molecule type" value="Genomic_DNA"/>
</dbReference>
<protein>
    <submittedName>
        <fullName evidence="1">Uncharacterized protein</fullName>
    </submittedName>
</protein>
<dbReference type="AlphaFoldDB" id="A0A6M5YZN1"/>
<gene>
    <name evidence="1" type="ORF">FTUN_7199</name>
</gene>
<keyword evidence="2" id="KW-1185">Reference proteome</keyword>